<evidence type="ECO:0000313" key="3">
    <source>
        <dbReference type="Proteomes" id="UP000466586"/>
    </source>
</evidence>
<evidence type="ECO:0000259" key="1">
    <source>
        <dbReference type="Pfam" id="PF02627"/>
    </source>
</evidence>
<feature type="domain" description="Carboxymuconolactone decarboxylase-like" evidence="1">
    <location>
        <begin position="32"/>
        <end position="94"/>
    </location>
</feature>
<dbReference type="GO" id="GO:0051920">
    <property type="term" value="F:peroxiredoxin activity"/>
    <property type="evidence" value="ECO:0007669"/>
    <property type="project" value="InterPro"/>
</dbReference>
<dbReference type="RefSeq" id="WP_160846332.1">
    <property type="nucleotide sequence ID" value="NZ_WVHT01000014.1"/>
</dbReference>
<dbReference type="Pfam" id="PF02627">
    <property type="entry name" value="CMD"/>
    <property type="match status" value="2"/>
</dbReference>
<dbReference type="SUPFAM" id="SSF69118">
    <property type="entry name" value="AhpD-like"/>
    <property type="match status" value="1"/>
</dbReference>
<protein>
    <submittedName>
        <fullName evidence="2">Carboxymuconolactone decarboxylase</fullName>
    </submittedName>
</protein>
<dbReference type="Proteomes" id="UP000466586">
    <property type="component" value="Unassembled WGS sequence"/>
</dbReference>
<accession>A0A7K1YEY1</accession>
<name>A0A7K1YEY1_9SPHI</name>
<dbReference type="EMBL" id="WVHT01000014">
    <property type="protein sequence ID" value="MXV53155.1"/>
    <property type="molecule type" value="Genomic_DNA"/>
</dbReference>
<organism evidence="2 3">
    <name type="scientific">Hufsiella arboris</name>
    <dbReference type="NCBI Taxonomy" id="2695275"/>
    <lineage>
        <taxon>Bacteria</taxon>
        <taxon>Pseudomonadati</taxon>
        <taxon>Bacteroidota</taxon>
        <taxon>Sphingobacteriia</taxon>
        <taxon>Sphingobacteriales</taxon>
        <taxon>Sphingobacteriaceae</taxon>
        <taxon>Hufsiella</taxon>
    </lineage>
</organism>
<proteinExistence type="predicted"/>
<feature type="domain" description="Carboxymuconolactone decarboxylase-like" evidence="1">
    <location>
        <begin position="153"/>
        <end position="236"/>
    </location>
</feature>
<keyword evidence="3" id="KW-1185">Reference proteome</keyword>
<dbReference type="InterPro" id="IPR003779">
    <property type="entry name" value="CMD-like"/>
</dbReference>
<dbReference type="Gene3D" id="1.20.1290.10">
    <property type="entry name" value="AhpD-like"/>
    <property type="match status" value="1"/>
</dbReference>
<dbReference type="InterPro" id="IPR052512">
    <property type="entry name" value="4CMD/NDH-1_regulator"/>
</dbReference>
<dbReference type="PANTHER" id="PTHR33570:SF9">
    <property type="entry name" value="BLL4600 PROTEIN"/>
    <property type="match status" value="1"/>
</dbReference>
<gene>
    <name evidence="2" type="ORF">GS399_19490</name>
</gene>
<evidence type="ECO:0000313" key="2">
    <source>
        <dbReference type="EMBL" id="MXV53155.1"/>
    </source>
</evidence>
<dbReference type="PANTHER" id="PTHR33570">
    <property type="entry name" value="4-CARBOXYMUCONOLACTONE DECARBOXYLASE FAMILY PROTEIN"/>
    <property type="match status" value="1"/>
</dbReference>
<dbReference type="AlphaFoldDB" id="A0A7K1YEY1"/>
<reference evidence="2 3" key="1">
    <citation type="submission" date="2019-11" db="EMBL/GenBank/DDBJ databases">
        <title>Pedobacter sp. HMF7647 Genome sequencing and assembly.</title>
        <authorList>
            <person name="Kang H."/>
            <person name="Kim H."/>
            <person name="Joh K."/>
        </authorList>
    </citation>
    <scope>NUCLEOTIDE SEQUENCE [LARGE SCALE GENOMIC DNA]</scope>
    <source>
        <strain evidence="2 3">HMF7647</strain>
    </source>
</reference>
<sequence length="247" mass="26363">MKNLAYLILPCCIFFLSGVHKTSAQPSTTYARDLSSKHKSIVDISSLAARGNLTKLNPAVHNGLNAGLTVNEIKELMVHLSAYCGFPRSLNAINTFIAVSNERKAKGITDPIGAQPTAMSTTANKYETGKKNLEMLTGRAESGTKTGYGAFVPAIDTLLKEHLFADIFGRGVLTNLERELITVSALSSLGGVESQLQGHLSISMRLGWTEKQLGQMLNIVESNIGTEEANAARTVLTGVVASGTKPD</sequence>
<comment type="caution">
    <text evidence="2">The sequence shown here is derived from an EMBL/GenBank/DDBJ whole genome shotgun (WGS) entry which is preliminary data.</text>
</comment>
<dbReference type="InterPro" id="IPR029032">
    <property type="entry name" value="AhpD-like"/>
</dbReference>